<evidence type="ECO:0000313" key="2">
    <source>
        <dbReference type="EMBL" id="PIO34635.1"/>
    </source>
</evidence>
<reference evidence="3" key="1">
    <citation type="journal article" date="2017" name="Nat. Commun.">
        <title>The North American bullfrog draft genome provides insight into hormonal regulation of long noncoding RNA.</title>
        <authorList>
            <person name="Hammond S.A."/>
            <person name="Warren R.L."/>
            <person name="Vandervalk B.P."/>
            <person name="Kucuk E."/>
            <person name="Khan H."/>
            <person name="Gibb E.A."/>
            <person name="Pandoh P."/>
            <person name="Kirk H."/>
            <person name="Zhao Y."/>
            <person name="Jones M."/>
            <person name="Mungall A.J."/>
            <person name="Coope R."/>
            <person name="Pleasance S."/>
            <person name="Moore R.A."/>
            <person name="Holt R.A."/>
            <person name="Round J.M."/>
            <person name="Ohora S."/>
            <person name="Walle B.V."/>
            <person name="Veldhoen N."/>
            <person name="Helbing C.C."/>
            <person name="Birol I."/>
        </authorList>
    </citation>
    <scope>NUCLEOTIDE SEQUENCE [LARGE SCALE GENOMIC DNA]</scope>
</reference>
<gene>
    <name evidence="2" type="ORF">AB205_0189140</name>
</gene>
<dbReference type="AlphaFoldDB" id="A0A2G9S3I2"/>
<accession>A0A2G9S3I2</accession>
<dbReference type="EMBL" id="KV928640">
    <property type="protein sequence ID" value="PIO34635.1"/>
    <property type="molecule type" value="Genomic_DNA"/>
</dbReference>
<dbReference type="GO" id="GO:0006886">
    <property type="term" value="P:intracellular protein transport"/>
    <property type="evidence" value="ECO:0007669"/>
    <property type="project" value="InterPro"/>
</dbReference>
<feature type="domain" description="Vps16 C-terminal" evidence="1">
    <location>
        <begin position="1"/>
        <end position="70"/>
    </location>
</feature>
<keyword evidence="3" id="KW-1185">Reference proteome</keyword>
<dbReference type="Proteomes" id="UP000228934">
    <property type="component" value="Unassembled WGS sequence"/>
</dbReference>
<protein>
    <recommendedName>
        <fullName evidence="1">Vps16 C-terminal domain-containing protein</fullName>
    </recommendedName>
</protein>
<evidence type="ECO:0000313" key="3">
    <source>
        <dbReference type="Proteomes" id="UP000228934"/>
    </source>
</evidence>
<proteinExistence type="predicted"/>
<dbReference type="OrthoDB" id="1792at2759"/>
<name>A0A2G9S3I2_AQUCT</name>
<evidence type="ECO:0000259" key="1">
    <source>
        <dbReference type="Pfam" id="PF04840"/>
    </source>
</evidence>
<dbReference type="GO" id="GO:0005737">
    <property type="term" value="C:cytoplasm"/>
    <property type="evidence" value="ECO:0007669"/>
    <property type="project" value="InterPro"/>
</dbReference>
<sequence length="76" mass="8535">MKEKNKSEAKKYIVRVNPEQRVKALLLTGDLEQAAEAAIEHKNENEMNMVLLKCNSAADSVAAEKIERAKVLLLKK</sequence>
<organism evidence="2 3">
    <name type="scientific">Aquarana catesbeiana</name>
    <name type="common">American bullfrog</name>
    <name type="synonym">Rana catesbeiana</name>
    <dbReference type="NCBI Taxonomy" id="8400"/>
    <lineage>
        <taxon>Eukaryota</taxon>
        <taxon>Metazoa</taxon>
        <taxon>Chordata</taxon>
        <taxon>Craniata</taxon>
        <taxon>Vertebrata</taxon>
        <taxon>Euteleostomi</taxon>
        <taxon>Amphibia</taxon>
        <taxon>Batrachia</taxon>
        <taxon>Anura</taxon>
        <taxon>Neobatrachia</taxon>
        <taxon>Ranoidea</taxon>
        <taxon>Ranidae</taxon>
        <taxon>Aquarana</taxon>
    </lineage>
</organism>
<dbReference type="InterPro" id="IPR006925">
    <property type="entry name" value="Vps16_C"/>
</dbReference>
<dbReference type="Pfam" id="PF04840">
    <property type="entry name" value="Vps16_C"/>
    <property type="match status" value="1"/>
</dbReference>